<dbReference type="GO" id="GO:0008654">
    <property type="term" value="P:phospholipid biosynthetic process"/>
    <property type="evidence" value="ECO:0007669"/>
    <property type="project" value="InterPro"/>
</dbReference>
<sequence>MAHPDIGADELSQSYISAVAKRGVAYIKANNPDIGLTAVVMIGMAEVSSVEFFEKKSFKKADKIGRFHFGGSTHCLIFGPNVKLCFNLDAIPNPGVQNSGSPIHVLSRLATVNPSNC</sequence>
<gene>
    <name evidence="3" type="ORF">GCG54_00014981</name>
</gene>
<dbReference type="EMBL" id="WVTB01000066">
    <property type="protein sequence ID" value="KAF3801763.1"/>
    <property type="molecule type" value="Genomic_DNA"/>
</dbReference>
<evidence type="ECO:0008006" key="5">
    <source>
        <dbReference type="Google" id="ProtNLM"/>
    </source>
</evidence>
<dbReference type="Pfam" id="PF02666">
    <property type="entry name" value="PS_Dcarbxylase"/>
    <property type="match status" value="1"/>
</dbReference>
<dbReference type="InterPro" id="IPR003817">
    <property type="entry name" value="PS_Dcarbxylase"/>
</dbReference>
<accession>A0A8H4CD04</accession>
<proteinExistence type="predicted"/>
<evidence type="ECO:0000256" key="2">
    <source>
        <dbReference type="ARBA" id="ARBA00023239"/>
    </source>
</evidence>
<evidence type="ECO:0000256" key="1">
    <source>
        <dbReference type="ARBA" id="ARBA00022793"/>
    </source>
</evidence>
<comment type="caution">
    <text evidence="3">The sequence shown here is derived from an EMBL/GenBank/DDBJ whole genome shotgun (WGS) entry which is preliminary data.</text>
</comment>
<dbReference type="Proteomes" id="UP000613401">
    <property type="component" value="Unassembled WGS sequence"/>
</dbReference>
<reference evidence="3" key="1">
    <citation type="journal article" date="2020" name="Phytopathology">
        <title>Genome sequence and comparative analysis of Colletotrichum gloeosporioides isolated from Liriodendron leaves.</title>
        <authorList>
            <person name="Fu F.F."/>
            <person name="Hao Z."/>
            <person name="Wang P."/>
            <person name="Lu Y."/>
            <person name="Xue L.J."/>
            <person name="Wei G."/>
            <person name="Tian Y."/>
            <person name="Baishi H."/>
            <person name="Xu H."/>
            <person name="Shi J."/>
            <person name="Cheng T."/>
            <person name="Wang G."/>
            <person name="Yi Y."/>
            <person name="Chen J."/>
        </authorList>
    </citation>
    <scope>NUCLEOTIDE SEQUENCE</scope>
    <source>
        <strain evidence="3">Lc1</strain>
    </source>
</reference>
<evidence type="ECO:0000313" key="4">
    <source>
        <dbReference type="Proteomes" id="UP000613401"/>
    </source>
</evidence>
<name>A0A8H4CD04_COLGL</name>
<organism evidence="3 4">
    <name type="scientific">Colletotrichum gloeosporioides</name>
    <name type="common">Anthracnose fungus</name>
    <name type="synonym">Glomerella cingulata</name>
    <dbReference type="NCBI Taxonomy" id="474922"/>
    <lineage>
        <taxon>Eukaryota</taxon>
        <taxon>Fungi</taxon>
        <taxon>Dikarya</taxon>
        <taxon>Ascomycota</taxon>
        <taxon>Pezizomycotina</taxon>
        <taxon>Sordariomycetes</taxon>
        <taxon>Hypocreomycetidae</taxon>
        <taxon>Glomerellales</taxon>
        <taxon>Glomerellaceae</taxon>
        <taxon>Colletotrichum</taxon>
        <taxon>Colletotrichum gloeosporioides species complex</taxon>
    </lineage>
</organism>
<protein>
    <recommendedName>
        <fullName evidence="5">Phosphatidylserine decarboxylase</fullName>
    </recommendedName>
</protein>
<reference evidence="3" key="2">
    <citation type="submission" date="2020-03" db="EMBL/GenBank/DDBJ databases">
        <authorList>
            <person name="Fu F.-F."/>
            <person name="Chen J."/>
        </authorList>
    </citation>
    <scope>NUCLEOTIDE SEQUENCE</scope>
    <source>
        <strain evidence="3">Lc1</strain>
    </source>
</reference>
<dbReference type="AlphaFoldDB" id="A0A8H4CD04"/>
<keyword evidence="2" id="KW-0456">Lyase</keyword>
<dbReference type="GeneID" id="69022088"/>
<dbReference type="GO" id="GO:0004609">
    <property type="term" value="F:phosphatidylserine decarboxylase activity"/>
    <property type="evidence" value="ECO:0007669"/>
    <property type="project" value="InterPro"/>
</dbReference>
<dbReference type="RefSeq" id="XP_045260922.1">
    <property type="nucleotide sequence ID" value="XM_045414800.1"/>
</dbReference>
<keyword evidence="1" id="KW-0210">Decarboxylase</keyword>
<evidence type="ECO:0000313" key="3">
    <source>
        <dbReference type="EMBL" id="KAF3801763.1"/>
    </source>
</evidence>
<keyword evidence="4" id="KW-1185">Reference proteome</keyword>